<dbReference type="STRING" id="303541.JF72_03560"/>
<dbReference type="EMBL" id="JXLG01000005">
    <property type="protein sequence ID" value="KJY61081.1"/>
    <property type="molecule type" value="Genomic_DNA"/>
</dbReference>
<dbReference type="InterPro" id="IPR051706">
    <property type="entry name" value="Glycosyltransferase_domain"/>
</dbReference>
<dbReference type="GO" id="GO:0016020">
    <property type="term" value="C:membrane"/>
    <property type="evidence" value="ECO:0007669"/>
    <property type="project" value="GOC"/>
</dbReference>
<sequence length="232" mass="27002">MIPKIIHYVWVGGNPKPKNIQRCLKTWRKHLQDYKIIEWNEDNFDIHENKYVEQAYQAKKWAFVSDYIRAKAVYEYGGIYLDTDVLVLDDMTSLLNNRAFVGFENKDNPFTAVFGAEKHHPLLKDMLDYYDDRDFTFDRADQLAGVNTVSVSDILKNKYGAKPNNQEQELKEGIHVYPDGVLCNPSADSKTIHVFTGTWMEGEKPLKRKLVTAFKVRIKTQKEAALYAKLFR</sequence>
<comment type="caution">
    <text evidence="2">The sequence shown here is derived from an EMBL/GenBank/DDBJ whole genome shotgun (WGS) entry which is preliminary data.</text>
</comment>
<gene>
    <name evidence="2" type="primary">cpsM</name>
    <name evidence="2" type="ORF">JF72_03560</name>
</gene>
<dbReference type="Gene3D" id="3.90.550.20">
    <property type="match status" value="1"/>
</dbReference>
<accession>A0A0F4LU75</accession>
<keyword evidence="1" id="KW-0808">Transferase</keyword>
<dbReference type="SUPFAM" id="SSF53448">
    <property type="entry name" value="Nucleotide-diphospho-sugar transferases"/>
    <property type="match status" value="1"/>
</dbReference>
<dbReference type="HOGENOM" id="CLU_073547_2_0_9"/>
<dbReference type="RefSeq" id="WP_046306328.1">
    <property type="nucleotide sequence ID" value="NZ_CAMLAY010000005.1"/>
</dbReference>
<dbReference type="PATRIC" id="fig|303541.3.peg.502"/>
<dbReference type="Proteomes" id="UP000033682">
    <property type="component" value="Unassembled WGS sequence"/>
</dbReference>
<organism evidence="2 3">
    <name type="scientific">Lactobacillus apis</name>
    <dbReference type="NCBI Taxonomy" id="303541"/>
    <lineage>
        <taxon>Bacteria</taxon>
        <taxon>Bacillati</taxon>
        <taxon>Bacillota</taxon>
        <taxon>Bacilli</taxon>
        <taxon>Lactobacillales</taxon>
        <taxon>Lactobacillaceae</taxon>
        <taxon>Lactobacillus</taxon>
    </lineage>
</organism>
<protein>
    <submittedName>
        <fullName evidence="2">Polysaccharide biosynthesis protein CpsM(V)</fullName>
    </submittedName>
</protein>
<name>A0A0F4LU75_9LACO</name>
<dbReference type="AlphaFoldDB" id="A0A0F4LU75"/>
<evidence type="ECO:0000313" key="2">
    <source>
        <dbReference type="EMBL" id="KJY61081.1"/>
    </source>
</evidence>
<dbReference type="PANTHER" id="PTHR32385:SF15">
    <property type="entry name" value="INOSITOL PHOSPHOCERAMIDE MANNOSYLTRANSFERASE 1"/>
    <property type="match status" value="1"/>
</dbReference>
<dbReference type="GO" id="GO:0051999">
    <property type="term" value="P:mannosyl-inositol phosphorylceramide biosynthetic process"/>
    <property type="evidence" value="ECO:0007669"/>
    <property type="project" value="TreeGrafter"/>
</dbReference>
<dbReference type="InterPro" id="IPR007577">
    <property type="entry name" value="GlycoTrfase_DXD_sugar-bd_CS"/>
</dbReference>
<proteinExistence type="predicted"/>
<dbReference type="InterPro" id="IPR029044">
    <property type="entry name" value="Nucleotide-diphossugar_trans"/>
</dbReference>
<keyword evidence="3" id="KW-1185">Reference proteome</keyword>
<evidence type="ECO:0000313" key="3">
    <source>
        <dbReference type="Proteomes" id="UP000033682"/>
    </source>
</evidence>
<dbReference type="PANTHER" id="PTHR32385">
    <property type="entry name" value="MANNOSYL PHOSPHORYLINOSITOL CERAMIDE SYNTHASE"/>
    <property type="match status" value="1"/>
</dbReference>
<reference evidence="2 3" key="1">
    <citation type="submission" date="2015-01" db="EMBL/GenBank/DDBJ databases">
        <title>Comparative genomics of the lactic acid bacteria isolated from the honey bee gut.</title>
        <authorList>
            <person name="Ellegaard K.M."/>
            <person name="Tamarit D."/>
            <person name="Javelind E."/>
            <person name="Olofsson T."/>
            <person name="Andersson S.G."/>
            <person name="Vasquez A."/>
        </authorList>
    </citation>
    <scope>NUCLEOTIDE SEQUENCE [LARGE SCALE GENOMIC DNA]</scope>
    <source>
        <strain evidence="2 3">Hma11</strain>
    </source>
</reference>
<dbReference type="GO" id="GO:0000030">
    <property type="term" value="F:mannosyltransferase activity"/>
    <property type="evidence" value="ECO:0007669"/>
    <property type="project" value="TreeGrafter"/>
</dbReference>
<dbReference type="Pfam" id="PF04488">
    <property type="entry name" value="Gly_transf_sug"/>
    <property type="match status" value="1"/>
</dbReference>
<evidence type="ECO:0000256" key="1">
    <source>
        <dbReference type="ARBA" id="ARBA00022679"/>
    </source>
</evidence>